<dbReference type="RefSeq" id="WP_068742856.1">
    <property type="nucleotide sequence ID" value="NZ_FNSA01000003.1"/>
</dbReference>
<name>A0A1H4V4R6_TSUTY</name>
<sequence length="75" mass="8103">MAALQWQAFGVVDGYASTVFAVRDTEASAVEDARAALGTHIAAEVHRRTQGPDNHIDLERIHTFTAEPQNRGDAA</sequence>
<dbReference type="EMBL" id="FNSA01000003">
    <property type="protein sequence ID" value="SEC75840.1"/>
    <property type="molecule type" value="Genomic_DNA"/>
</dbReference>
<dbReference type="STRING" id="57704.SAMN04489793_3137"/>
<reference evidence="2" key="1">
    <citation type="submission" date="2016-10" db="EMBL/GenBank/DDBJ databases">
        <authorList>
            <person name="Varghese N."/>
            <person name="Submissions S."/>
        </authorList>
    </citation>
    <scope>NUCLEOTIDE SEQUENCE [LARGE SCALE GENOMIC DNA]</scope>
    <source>
        <strain evidence="2">DSM 44234</strain>
    </source>
</reference>
<evidence type="ECO:0000313" key="2">
    <source>
        <dbReference type="Proteomes" id="UP000182241"/>
    </source>
</evidence>
<dbReference type="AlphaFoldDB" id="A0A1H4V4R6"/>
<proteinExistence type="predicted"/>
<protein>
    <submittedName>
        <fullName evidence="1">Uncharacterized protein</fullName>
    </submittedName>
</protein>
<organism evidence="1 2">
    <name type="scientific">Tsukamurella tyrosinosolvens</name>
    <dbReference type="NCBI Taxonomy" id="57704"/>
    <lineage>
        <taxon>Bacteria</taxon>
        <taxon>Bacillati</taxon>
        <taxon>Actinomycetota</taxon>
        <taxon>Actinomycetes</taxon>
        <taxon>Mycobacteriales</taxon>
        <taxon>Tsukamurellaceae</taxon>
        <taxon>Tsukamurella</taxon>
    </lineage>
</organism>
<dbReference type="Proteomes" id="UP000182241">
    <property type="component" value="Unassembled WGS sequence"/>
</dbReference>
<gene>
    <name evidence="1" type="ORF">SAMN04489793_3137</name>
</gene>
<keyword evidence="2" id="KW-1185">Reference proteome</keyword>
<accession>A0A1H4V4R6</accession>
<evidence type="ECO:0000313" key="1">
    <source>
        <dbReference type="EMBL" id="SEC75840.1"/>
    </source>
</evidence>